<gene>
    <name evidence="1" type="ORF">Gotri_023709</name>
</gene>
<evidence type="ECO:0000313" key="1">
    <source>
        <dbReference type="EMBL" id="MBA0761003.1"/>
    </source>
</evidence>
<sequence length="23" mass="2837">MSHFIFSIFFRHFIFVFHSVTSC</sequence>
<keyword evidence="2" id="KW-1185">Reference proteome</keyword>
<reference evidence="1 2" key="1">
    <citation type="journal article" date="2019" name="Genome Biol. Evol.">
        <title>Insights into the evolution of the New World diploid cottons (Gossypium, subgenus Houzingenia) based on genome sequencing.</title>
        <authorList>
            <person name="Grover C.E."/>
            <person name="Arick M.A. 2nd"/>
            <person name="Thrash A."/>
            <person name="Conover J.L."/>
            <person name="Sanders W.S."/>
            <person name="Peterson D.G."/>
            <person name="Frelichowski J.E."/>
            <person name="Scheffler J.A."/>
            <person name="Scheffler B.E."/>
            <person name="Wendel J.F."/>
        </authorList>
    </citation>
    <scope>NUCLEOTIDE SEQUENCE [LARGE SCALE GENOMIC DNA]</scope>
    <source>
        <strain evidence="1">8</strain>
        <tissue evidence="1">Leaf</tissue>
    </source>
</reference>
<dbReference type="Proteomes" id="UP000593568">
    <property type="component" value="Unassembled WGS sequence"/>
</dbReference>
<organism evidence="1 2">
    <name type="scientific">Gossypium trilobum</name>
    <dbReference type="NCBI Taxonomy" id="34281"/>
    <lineage>
        <taxon>Eukaryota</taxon>
        <taxon>Viridiplantae</taxon>
        <taxon>Streptophyta</taxon>
        <taxon>Embryophyta</taxon>
        <taxon>Tracheophyta</taxon>
        <taxon>Spermatophyta</taxon>
        <taxon>Magnoliopsida</taxon>
        <taxon>eudicotyledons</taxon>
        <taxon>Gunneridae</taxon>
        <taxon>Pentapetalae</taxon>
        <taxon>rosids</taxon>
        <taxon>malvids</taxon>
        <taxon>Malvales</taxon>
        <taxon>Malvaceae</taxon>
        <taxon>Malvoideae</taxon>
        <taxon>Gossypium</taxon>
    </lineage>
</organism>
<comment type="caution">
    <text evidence="1">The sequence shown here is derived from an EMBL/GenBank/DDBJ whole genome shotgun (WGS) entry which is preliminary data.</text>
</comment>
<proteinExistence type="predicted"/>
<dbReference type="AlphaFoldDB" id="A0A7J9DJV5"/>
<dbReference type="EMBL" id="JABEZW010000003">
    <property type="protein sequence ID" value="MBA0761003.1"/>
    <property type="molecule type" value="Genomic_DNA"/>
</dbReference>
<name>A0A7J9DJV5_9ROSI</name>
<evidence type="ECO:0000313" key="2">
    <source>
        <dbReference type="Proteomes" id="UP000593568"/>
    </source>
</evidence>
<accession>A0A7J9DJV5</accession>
<protein>
    <submittedName>
        <fullName evidence="1">Uncharacterized protein</fullName>
    </submittedName>
</protein>